<keyword evidence="2" id="KW-0456">Lyase</keyword>
<dbReference type="Gene3D" id="3.30.70.1380">
    <property type="entry name" value="Transcriptional regulatory protein pf0864 domain like"/>
    <property type="match status" value="1"/>
</dbReference>
<comment type="catalytic activity">
    <reaction evidence="2">
        <text>Ni(II)-pyridinium-3,5-bisthiocarboxylate mononucleotide = pyridinium-3,5-bisthiocarboxylate mononucleotide + Ni(2+)</text>
        <dbReference type="Rhea" id="RHEA:54784"/>
        <dbReference type="ChEBI" id="CHEBI:49786"/>
        <dbReference type="ChEBI" id="CHEBI:137372"/>
        <dbReference type="ChEBI" id="CHEBI:137373"/>
        <dbReference type="EC" id="4.99.1.12"/>
    </reaction>
</comment>
<sequence length="398" mass="44336">MEKILYLDPFSGIAGDMFLGLLVDLGVDPEELKKRLSKLGVEFELRIRKVNKKGITATKVDVVFPGKEHHEDHIDHEHHGRHLSEIMKILERLEDPAREKATEMFETLAEAESKVHGLPKEKVHFHEVGAMDAVIEIAGAVAGLELLGVEKVFCGTVNTGSGFVMTEHGRYPVPAPATAELLKGIPIYVDQKVRAELVTPTGAVILKSLVDEFRTPILRAEKVGYGAGTMDLEIPNVLRGYLGYIEPSERIGDVLIETNVDDMSPQLFGHLMERLFEAGAKDVFFTPIYMKKNRPAVKVSVLCHESKKDEILKLLFKESTSIGARVFYPEKVEATRTVKTVKTEYGEIPVKIASFDSEIVNISPEYEACKKIAQEKGIPLKEVYRAVCKSVSEVRDDV</sequence>
<dbReference type="EMBL" id="CP001839">
    <property type="protein sequence ID" value="ADA67844.1"/>
    <property type="molecule type" value="Genomic_DNA"/>
</dbReference>
<comment type="function">
    <text evidence="2">Involved in the biosynthesis of a nickel-pincer cofactor ((SCS)Ni(II) pincer complex). Binds Ni(2+), and functions in nickel delivery to pyridinium-3,5-bisthiocarboxylic acid mononucleotide (P2TMN), to form the mature cofactor. Is thus probably required for the activation of nickel-pincer cofactor-dependent enzymes.</text>
</comment>
<evidence type="ECO:0000256" key="2">
    <source>
        <dbReference type="HAMAP-Rule" id="MF_01074"/>
    </source>
</evidence>
<organism evidence="3 4">
    <name type="scientific">Thermotoga petrophila (strain ATCC BAA-489 / DSM 13996 / JCM 10882 / RKU-10)</name>
    <name type="common">Thermotoga naphthophila</name>
    <dbReference type="NCBI Taxonomy" id="590168"/>
    <lineage>
        <taxon>Bacteria</taxon>
        <taxon>Thermotogati</taxon>
        <taxon>Thermotogota</taxon>
        <taxon>Thermotogae</taxon>
        <taxon>Thermotogales</taxon>
        <taxon>Thermotogaceae</taxon>
        <taxon>Thermotoga</taxon>
    </lineage>
</organism>
<evidence type="ECO:0000256" key="1">
    <source>
        <dbReference type="ARBA" id="ARBA00022596"/>
    </source>
</evidence>
<protein>
    <recommendedName>
        <fullName evidence="2">Pyridinium-3,5-bisthiocarboxylic acid mononucleotide nickel insertion protein</fullName>
        <shortName evidence="2">P2TMN nickel insertion protein</shortName>
        <ecNumber evidence="2">4.99.1.12</ecNumber>
    </recommendedName>
    <alternativeName>
        <fullName evidence="2">Nickel-pincer cofactor biosynthesis protein LarC</fullName>
    </alternativeName>
</protein>
<accession>D2C540</accession>
<dbReference type="Gene3D" id="3.10.20.300">
    <property type="entry name" value="mk0293 like domain"/>
    <property type="match status" value="1"/>
</dbReference>
<dbReference type="Pfam" id="PF01969">
    <property type="entry name" value="Ni_insertion"/>
    <property type="match status" value="1"/>
</dbReference>
<dbReference type="RefSeq" id="WP_012896675.1">
    <property type="nucleotide sequence ID" value="NC_013642.1"/>
</dbReference>
<dbReference type="EC" id="4.99.1.12" evidence="2"/>
<dbReference type="AlphaFoldDB" id="D2C540"/>
<gene>
    <name evidence="2" type="primary">larC</name>
    <name evidence="3" type="ordered locus">Tnap_1784</name>
</gene>
<dbReference type="HOGENOM" id="CLU_028523_2_1_0"/>
<dbReference type="PANTHER" id="PTHR36566:SF1">
    <property type="entry name" value="PYRIDINIUM-3,5-BISTHIOCARBOXYLIC ACID MONONUCLEOTIDE NICKEL INSERTION PROTEIN"/>
    <property type="match status" value="1"/>
</dbReference>
<keyword evidence="1 2" id="KW-0533">Nickel</keyword>
<keyword evidence="4" id="KW-1185">Reference proteome</keyword>
<reference evidence="3 4" key="1">
    <citation type="submission" date="2009-12" db="EMBL/GenBank/DDBJ databases">
        <title>Complete sequence of Thermotoga petrophila RKU-1.</title>
        <authorList>
            <consortium name="US DOE Joint Genome Institute"/>
            <person name="Lucas S."/>
            <person name="Copeland A."/>
            <person name="Lapidus A."/>
            <person name="Glavina del Rio T."/>
            <person name="Dalin E."/>
            <person name="Tice H."/>
            <person name="Bruce D."/>
            <person name="Goodwin L."/>
            <person name="Pitluck S."/>
            <person name="Munk A.C."/>
            <person name="Brettin T."/>
            <person name="Detter J.C."/>
            <person name="Han C."/>
            <person name="Tapia R."/>
            <person name="Larimer F."/>
            <person name="Land M."/>
            <person name="Hauser L."/>
            <person name="Kyrpides N."/>
            <person name="Mikhailova N."/>
            <person name="Nelson K.E."/>
            <person name="Gogarten J.P."/>
            <person name="Noll K.M."/>
        </authorList>
    </citation>
    <scope>NUCLEOTIDE SEQUENCE [LARGE SCALE GENOMIC DNA]</scope>
    <source>
        <strain evidence="4">ATCC BAA-489 / DSM 13996 / JCM 10882 / RKU-10</strain>
    </source>
</reference>
<dbReference type="GO" id="GO:0016151">
    <property type="term" value="F:nickel cation binding"/>
    <property type="evidence" value="ECO:0007669"/>
    <property type="project" value="UniProtKB-UniRule"/>
</dbReference>
<dbReference type="HAMAP" id="MF_01074">
    <property type="entry name" value="LarC"/>
    <property type="match status" value="1"/>
</dbReference>
<evidence type="ECO:0000313" key="4">
    <source>
        <dbReference type="Proteomes" id="UP000000940"/>
    </source>
</evidence>
<dbReference type="InterPro" id="IPR002822">
    <property type="entry name" value="Ni_insertion"/>
</dbReference>
<dbReference type="PANTHER" id="PTHR36566">
    <property type="entry name" value="NICKEL INSERTION PROTEIN-RELATED"/>
    <property type="match status" value="1"/>
</dbReference>
<dbReference type="KEGG" id="tnp:Tnap_1784"/>
<name>D2C540_THEP2</name>
<evidence type="ECO:0000313" key="3">
    <source>
        <dbReference type="EMBL" id="ADA67844.1"/>
    </source>
</evidence>
<dbReference type="Proteomes" id="UP000000940">
    <property type="component" value="Chromosome"/>
</dbReference>
<comment type="similarity">
    <text evidence="2">Belongs to the LarC family.</text>
</comment>
<proteinExistence type="inferred from homology"/>
<dbReference type="GO" id="GO:0051604">
    <property type="term" value="P:protein maturation"/>
    <property type="evidence" value="ECO:0007669"/>
    <property type="project" value="UniProtKB-UniRule"/>
</dbReference>
<dbReference type="NCBIfam" id="TIGR00299">
    <property type="entry name" value="nickel pincer cofactor biosynthesis protein LarC"/>
    <property type="match status" value="1"/>
</dbReference>
<dbReference type="GO" id="GO:0016829">
    <property type="term" value="F:lyase activity"/>
    <property type="evidence" value="ECO:0007669"/>
    <property type="project" value="UniProtKB-UniRule"/>
</dbReference>